<feature type="transmembrane region" description="Helical" evidence="7">
    <location>
        <begin position="68"/>
        <end position="85"/>
    </location>
</feature>
<evidence type="ECO:0000256" key="4">
    <source>
        <dbReference type="ARBA" id="ARBA00022692"/>
    </source>
</evidence>
<organism evidence="8 9">
    <name type="scientific">Candidatus Eisenbergiella merdavium</name>
    <dbReference type="NCBI Taxonomy" id="2838551"/>
    <lineage>
        <taxon>Bacteria</taxon>
        <taxon>Bacillati</taxon>
        <taxon>Bacillota</taxon>
        <taxon>Clostridia</taxon>
        <taxon>Lachnospirales</taxon>
        <taxon>Lachnospiraceae</taxon>
        <taxon>Eisenbergiella</taxon>
    </lineage>
</organism>
<keyword evidence="6 7" id="KW-0472">Membrane</keyword>
<sequence>MENKRIIQVDEKVPVKLLVPLSIQHLLAMFGASILVPFVFGINPAIVLFMNGVGTLLFIAVTRGKAPAYLGSSFAFLAPAGIVISEMGYEYALGGFVVVGFCGCILAAVIYKFGSDWINVVLPPAAMGPVVALIGLELAGSAAENAGLLDETISMQNVIVFFVTLGVAVFGSVVFRGFLSVIPILIAVVAGYVAAIVCGIVDFTEVAAAPVFSLPNFQLAKFDLQAILIILPVILVITSEHIGHQVVTSKIVGRDLLKDPGLHRSLFGDNFSTMISGLVGSVPTTTYGENIGVMAVTKVYSVRVIGGAAVLSIVCSFIGKLSAMIQTVPGPVIGGISFLLYGMIGTSGIRILVDSKVDYGKSRNLILTSVIFVAGLSGITVTLGSVQLTGMVLACVVGMILGLTFYLLDKFHLTNED</sequence>
<dbReference type="GO" id="GO:0042907">
    <property type="term" value="F:xanthine transmembrane transporter activity"/>
    <property type="evidence" value="ECO:0007669"/>
    <property type="project" value="TreeGrafter"/>
</dbReference>
<comment type="caution">
    <text evidence="8">The sequence shown here is derived from an EMBL/GenBank/DDBJ whole genome shotgun (WGS) entry which is preliminary data.</text>
</comment>
<evidence type="ECO:0000256" key="3">
    <source>
        <dbReference type="ARBA" id="ARBA00022448"/>
    </source>
</evidence>
<feature type="transmembrane region" description="Helical" evidence="7">
    <location>
        <begin position="156"/>
        <end position="175"/>
    </location>
</feature>
<evidence type="ECO:0000256" key="5">
    <source>
        <dbReference type="ARBA" id="ARBA00022989"/>
    </source>
</evidence>
<feature type="transmembrane region" description="Helical" evidence="7">
    <location>
        <begin position="182"/>
        <end position="204"/>
    </location>
</feature>
<keyword evidence="5 7" id="KW-1133">Transmembrane helix</keyword>
<dbReference type="InterPro" id="IPR006043">
    <property type="entry name" value="NCS2"/>
</dbReference>
<feature type="transmembrane region" description="Helical" evidence="7">
    <location>
        <begin position="91"/>
        <end position="110"/>
    </location>
</feature>
<feature type="transmembrane region" description="Helical" evidence="7">
    <location>
        <begin position="304"/>
        <end position="325"/>
    </location>
</feature>
<dbReference type="PANTHER" id="PTHR42810:SF2">
    <property type="entry name" value="PURINE PERMEASE C1399.01C-RELATED"/>
    <property type="match status" value="1"/>
</dbReference>
<accession>A0A9D2NGY6</accession>
<gene>
    <name evidence="8" type="primary">uraA</name>
    <name evidence="8" type="ORF">H9761_12510</name>
</gene>
<feature type="transmembrane region" description="Helical" evidence="7">
    <location>
        <begin position="224"/>
        <end position="242"/>
    </location>
</feature>
<comment type="similarity">
    <text evidence="2">Belongs to the nucleobase:cation symporter-2 (NCS2) (TC 2.A.40) family.</text>
</comment>
<dbReference type="GO" id="GO:0005886">
    <property type="term" value="C:plasma membrane"/>
    <property type="evidence" value="ECO:0007669"/>
    <property type="project" value="TreeGrafter"/>
</dbReference>
<evidence type="ECO:0000256" key="6">
    <source>
        <dbReference type="ARBA" id="ARBA00023136"/>
    </source>
</evidence>
<feature type="transmembrane region" description="Helical" evidence="7">
    <location>
        <begin position="21"/>
        <end position="39"/>
    </location>
</feature>
<evidence type="ECO:0000313" key="8">
    <source>
        <dbReference type="EMBL" id="HJC24515.1"/>
    </source>
</evidence>
<dbReference type="AlphaFoldDB" id="A0A9D2NGY6"/>
<dbReference type="NCBIfam" id="TIGR00801">
    <property type="entry name" value="ncs2"/>
    <property type="match status" value="1"/>
</dbReference>
<dbReference type="Proteomes" id="UP000823891">
    <property type="component" value="Unassembled WGS sequence"/>
</dbReference>
<protein>
    <submittedName>
        <fullName evidence="8">Uracil permease</fullName>
    </submittedName>
</protein>
<name>A0A9D2NGY6_9FIRM</name>
<evidence type="ECO:0000256" key="1">
    <source>
        <dbReference type="ARBA" id="ARBA00004141"/>
    </source>
</evidence>
<evidence type="ECO:0000256" key="2">
    <source>
        <dbReference type="ARBA" id="ARBA00008821"/>
    </source>
</evidence>
<feature type="transmembrane region" description="Helical" evidence="7">
    <location>
        <begin position="331"/>
        <end position="353"/>
    </location>
</feature>
<keyword evidence="3" id="KW-0813">Transport</keyword>
<reference evidence="8" key="1">
    <citation type="journal article" date="2021" name="PeerJ">
        <title>Extensive microbial diversity within the chicken gut microbiome revealed by metagenomics and culture.</title>
        <authorList>
            <person name="Gilroy R."/>
            <person name="Ravi A."/>
            <person name="Getino M."/>
            <person name="Pursley I."/>
            <person name="Horton D.L."/>
            <person name="Alikhan N.F."/>
            <person name="Baker D."/>
            <person name="Gharbi K."/>
            <person name="Hall N."/>
            <person name="Watson M."/>
            <person name="Adriaenssens E.M."/>
            <person name="Foster-Nyarko E."/>
            <person name="Jarju S."/>
            <person name="Secka A."/>
            <person name="Antonio M."/>
            <person name="Oren A."/>
            <person name="Chaudhuri R.R."/>
            <person name="La Ragione R."/>
            <person name="Hildebrand F."/>
            <person name="Pallen M.J."/>
        </authorList>
    </citation>
    <scope>NUCLEOTIDE SEQUENCE</scope>
    <source>
        <strain evidence="8">USAMLcec2-132</strain>
    </source>
</reference>
<dbReference type="Pfam" id="PF00860">
    <property type="entry name" value="Xan_ur_permease"/>
    <property type="match status" value="1"/>
</dbReference>
<evidence type="ECO:0000256" key="7">
    <source>
        <dbReference type="SAM" id="Phobius"/>
    </source>
</evidence>
<evidence type="ECO:0000313" key="9">
    <source>
        <dbReference type="Proteomes" id="UP000823891"/>
    </source>
</evidence>
<proteinExistence type="inferred from homology"/>
<dbReference type="EMBL" id="DWWS01000045">
    <property type="protein sequence ID" value="HJC24515.1"/>
    <property type="molecule type" value="Genomic_DNA"/>
</dbReference>
<reference evidence="8" key="2">
    <citation type="submission" date="2021-04" db="EMBL/GenBank/DDBJ databases">
        <authorList>
            <person name="Gilroy R."/>
        </authorList>
    </citation>
    <scope>NUCLEOTIDE SEQUENCE</scope>
    <source>
        <strain evidence="8">USAMLcec2-132</strain>
    </source>
</reference>
<feature type="transmembrane region" description="Helical" evidence="7">
    <location>
        <begin position="45"/>
        <end position="61"/>
    </location>
</feature>
<dbReference type="InterPro" id="IPR006042">
    <property type="entry name" value="Xan_ur_permease"/>
</dbReference>
<feature type="transmembrane region" description="Helical" evidence="7">
    <location>
        <begin position="390"/>
        <end position="408"/>
    </location>
</feature>
<dbReference type="PANTHER" id="PTHR42810">
    <property type="entry name" value="PURINE PERMEASE C1399.01C-RELATED"/>
    <property type="match status" value="1"/>
</dbReference>
<comment type="subcellular location">
    <subcellularLocation>
        <location evidence="1">Membrane</location>
        <topology evidence="1">Multi-pass membrane protein</topology>
    </subcellularLocation>
</comment>
<feature type="transmembrane region" description="Helical" evidence="7">
    <location>
        <begin position="117"/>
        <end position="136"/>
    </location>
</feature>
<dbReference type="NCBIfam" id="NF007995">
    <property type="entry name" value="PRK10720.1"/>
    <property type="match status" value="1"/>
</dbReference>
<dbReference type="PROSITE" id="PS01116">
    <property type="entry name" value="XANTH_URACIL_PERMASE"/>
    <property type="match status" value="1"/>
</dbReference>
<keyword evidence="4 7" id="KW-0812">Transmembrane</keyword>
<feature type="transmembrane region" description="Helical" evidence="7">
    <location>
        <begin position="365"/>
        <end position="384"/>
    </location>
</feature>